<comment type="caution">
    <text evidence="1">The sequence shown here is derived from an EMBL/GenBank/DDBJ whole genome shotgun (WGS) entry which is preliminary data.</text>
</comment>
<reference evidence="1" key="1">
    <citation type="submission" date="2017-12" db="EMBL/GenBank/DDBJ databases">
        <title>High-resolution comparative analysis of great ape genomes.</title>
        <authorList>
            <person name="Pollen A."/>
            <person name="Hastie A."/>
            <person name="Hormozdiari F."/>
            <person name="Dougherty M."/>
            <person name="Liu R."/>
            <person name="Chaisson M."/>
            <person name="Hoppe E."/>
            <person name="Hill C."/>
            <person name="Pang A."/>
            <person name="Hillier L."/>
            <person name="Baker C."/>
            <person name="Armstrong J."/>
            <person name="Shendure J."/>
            <person name="Paten B."/>
            <person name="Wilson R."/>
            <person name="Chao H."/>
            <person name="Schneider V."/>
            <person name="Ventura M."/>
            <person name="Kronenberg Z."/>
            <person name="Murali S."/>
            <person name="Gordon D."/>
            <person name="Cantsilieris S."/>
            <person name="Munson K."/>
            <person name="Nelson B."/>
            <person name="Raja A."/>
            <person name="Underwood J."/>
            <person name="Diekhans M."/>
            <person name="Fiddes I."/>
            <person name="Haussler D."/>
            <person name="Eichler E."/>
        </authorList>
    </citation>
    <scope>NUCLEOTIDE SEQUENCE [LARGE SCALE GENOMIC DNA]</scope>
    <source>
        <strain evidence="1">Susie</strain>
    </source>
</reference>
<name>A0A2J8TC37_PONAB</name>
<dbReference type="EMBL" id="NDHI03003510">
    <property type="protein sequence ID" value="PNJ30591.1"/>
    <property type="molecule type" value="Genomic_DNA"/>
</dbReference>
<dbReference type="AlphaFoldDB" id="A0A2J8TC37"/>
<protein>
    <submittedName>
        <fullName evidence="1">A2ML1 isoform 4</fullName>
    </submittedName>
</protein>
<sequence length="81" mass="8861">MVRNNFYAVRLLPSTCVVLSQTSNCRRSHQDPLAASCICQASGCWLIGKGSLVMEGQKHLNSKKKGLKGSFSLSLTFTSRL</sequence>
<feature type="non-terminal residue" evidence="1">
    <location>
        <position position="81"/>
    </location>
</feature>
<accession>A0A2J8TC37</accession>
<gene>
    <name evidence="1" type="ORF">CR201_G0036377</name>
</gene>
<proteinExistence type="predicted"/>
<evidence type="ECO:0000313" key="1">
    <source>
        <dbReference type="EMBL" id="PNJ30591.1"/>
    </source>
</evidence>
<organism evidence="1">
    <name type="scientific">Pongo abelii</name>
    <name type="common">Sumatran orangutan</name>
    <name type="synonym">Pongo pygmaeus abelii</name>
    <dbReference type="NCBI Taxonomy" id="9601"/>
    <lineage>
        <taxon>Eukaryota</taxon>
        <taxon>Metazoa</taxon>
        <taxon>Chordata</taxon>
        <taxon>Craniata</taxon>
        <taxon>Vertebrata</taxon>
        <taxon>Euteleostomi</taxon>
        <taxon>Mammalia</taxon>
        <taxon>Eutheria</taxon>
        <taxon>Euarchontoglires</taxon>
        <taxon>Primates</taxon>
        <taxon>Haplorrhini</taxon>
        <taxon>Catarrhini</taxon>
        <taxon>Hominidae</taxon>
        <taxon>Pongo</taxon>
    </lineage>
</organism>